<organism evidence="2">
    <name type="scientific">bioreactor metagenome</name>
    <dbReference type="NCBI Taxonomy" id="1076179"/>
    <lineage>
        <taxon>unclassified sequences</taxon>
        <taxon>metagenomes</taxon>
        <taxon>ecological metagenomes</taxon>
    </lineage>
</organism>
<proteinExistence type="predicted"/>
<feature type="region of interest" description="Disordered" evidence="1">
    <location>
        <begin position="114"/>
        <end position="144"/>
    </location>
</feature>
<reference evidence="2" key="1">
    <citation type="submission" date="2019-08" db="EMBL/GenBank/DDBJ databases">
        <authorList>
            <person name="Kucharzyk K."/>
            <person name="Murdoch R.W."/>
            <person name="Higgins S."/>
            <person name="Loffler F."/>
        </authorList>
    </citation>
    <scope>NUCLEOTIDE SEQUENCE</scope>
</reference>
<dbReference type="EMBL" id="VSSQ01003733">
    <property type="protein sequence ID" value="MPM22092.1"/>
    <property type="molecule type" value="Genomic_DNA"/>
</dbReference>
<evidence type="ECO:0008006" key="3">
    <source>
        <dbReference type="Google" id="ProtNLM"/>
    </source>
</evidence>
<dbReference type="Pfam" id="PF09579">
    <property type="entry name" value="Spore_YtfJ"/>
    <property type="match status" value="1"/>
</dbReference>
<dbReference type="AlphaFoldDB" id="A0A644Y0P8"/>
<dbReference type="InterPro" id="IPR014229">
    <property type="entry name" value="Spore_YtfJ"/>
</dbReference>
<evidence type="ECO:0000256" key="1">
    <source>
        <dbReference type="SAM" id="MobiDB-lite"/>
    </source>
</evidence>
<protein>
    <recommendedName>
        <fullName evidence="3">Sporulation protein YtfJ</fullName>
    </recommendedName>
</protein>
<comment type="caution">
    <text evidence="2">The sequence shown here is derived from an EMBL/GenBank/DDBJ whole genome shotgun (WGS) entry which is preliminary data.</text>
</comment>
<feature type="compositionally biased region" description="Low complexity" evidence="1">
    <location>
        <begin position="115"/>
        <end position="144"/>
    </location>
</feature>
<name>A0A644Y0P8_9ZZZZ</name>
<gene>
    <name evidence="2" type="ORF">SDC9_68542</name>
</gene>
<evidence type="ECO:0000313" key="2">
    <source>
        <dbReference type="EMBL" id="MPM22092.1"/>
    </source>
</evidence>
<accession>A0A644Y0P8</accession>
<sequence>MEQLNLTQNVDSLFRGLEEFTQKEGIIGKPVVQGDKTFLPIVSISIGYGGGNAGSKNQTTSAGMSTGSGALGLGAKVSTEAVILIDNQSVSMLPVNSSAGNLMDKIPQIVSSFTQGKGQDQSQGQGQGQNQNQSGGMKNGKLMN</sequence>